<dbReference type="PANTHER" id="PTHR30143:SF0">
    <property type="entry name" value="2-KETO-4-PENTENOATE HYDRATASE"/>
    <property type="match status" value="1"/>
</dbReference>
<evidence type="ECO:0000259" key="2">
    <source>
        <dbReference type="Pfam" id="PF01557"/>
    </source>
</evidence>
<accession>A0ABN2JVE9</accession>
<name>A0ABN2JVE9_9ACTN</name>
<keyword evidence="4" id="KW-1185">Reference proteome</keyword>
<dbReference type="GO" id="GO:0016787">
    <property type="term" value="F:hydrolase activity"/>
    <property type="evidence" value="ECO:0007669"/>
    <property type="project" value="UniProtKB-KW"/>
</dbReference>
<dbReference type="SUPFAM" id="SSF56529">
    <property type="entry name" value="FAH"/>
    <property type="match status" value="1"/>
</dbReference>
<dbReference type="Proteomes" id="UP001500655">
    <property type="component" value="Unassembled WGS sequence"/>
</dbReference>
<feature type="domain" description="Fumarylacetoacetase-like C-terminal" evidence="2">
    <location>
        <begin position="105"/>
        <end position="269"/>
    </location>
</feature>
<proteinExistence type="predicted"/>
<sequence>MIATVCTMDASDTHTRPRVDAAVERLRAALRDRIPCSPLTDLIDPDDVATAYAVQQRLTDLRIFDGATVVGRKIGLTSPAVQAQLGVNQPDFGVLFDDMAFAAGAELPSERLLQPRAEAEVAFVLGADLVDGPLEVADVRAAVSHVVAALEIVDSRIAGWDITFADTVADNASAGLYVLGSQRRTLAEVEPGKVEMRMLVDGDVVSTGNGAACLGDPLEALAWLARTAREFGEPLRAGQVVLSGALGPMYPVQPGARVTAEITGLGSVTTIFSGQEDRA</sequence>
<dbReference type="InterPro" id="IPR050772">
    <property type="entry name" value="Hydratase-Decarb/MhpD_sf"/>
</dbReference>
<dbReference type="Pfam" id="PF01557">
    <property type="entry name" value="FAA_hydrolase"/>
    <property type="match status" value="1"/>
</dbReference>
<keyword evidence="3" id="KW-0378">Hydrolase</keyword>
<protein>
    <submittedName>
        <fullName evidence="3">Fumarylacetoacetate hydrolase family protein</fullName>
    </submittedName>
</protein>
<evidence type="ECO:0000313" key="4">
    <source>
        <dbReference type="Proteomes" id="UP001500655"/>
    </source>
</evidence>
<keyword evidence="1" id="KW-0456">Lyase</keyword>
<dbReference type="EMBL" id="BAAALS010000003">
    <property type="protein sequence ID" value="GAA1740235.1"/>
    <property type="molecule type" value="Genomic_DNA"/>
</dbReference>
<reference evidence="3 4" key="1">
    <citation type="journal article" date="2019" name="Int. J. Syst. Evol. Microbiol.">
        <title>The Global Catalogue of Microorganisms (GCM) 10K type strain sequencing project: providing services to taxonomists for standard genome sequencing and annotation.</title>
        <authorList>
            <consortium name="The Broad Institute Genomics Platform"/>
            <consortium name="The Broad Institute Genome Sequencing Center for Infectious Disease"/>
            <person name="Wu L."/>
            <person name="Ma J."/>
        </authorList>
    </citation>
    <scope>NUCLEOTIDE SEQUENCE [LARGE SCALE GENOMIC DNA]</scope>
    <source>
        <strain evidence="3 4">JCM 13249</strain>
    </source>
</reference>
<dbReference type="InterPro" id="IPR036663">
    <property type="entry name" value="Fumarylacetoacetase_C_sf"/>
</dbReference>
<gene>
    <name evidence="3" type="ORF">GCM10009681_08920</name>
</gene>
<dbReference type="Gene3D" id="3.90.850.10">
    <property type="entry name" value="Fumarylacetoacetase-like, C-terminal domain"/>
    <property type="match status" value="1"/>
</dbReference>
<dbReference type="PANTHER" id="PTHR30143">
    <property type="entry name" value="ACID HYDRATASE"/>
    <property type="match status" value="1"/>
</dbReference>
<evidence type="ECO:0000256" key="1">
    <source>
        <dbReference type="ARBA" id="ARBA00023239"/>
    </source>
</evidence>
<dbReference type="InterPro" id="IPR011234">
    <property type="entry name" value="Fumarylacetoacetase-like_C"/>
</dbReference>
<evidence type="ECO:0000313" key="3">
    <source>
        <dbReference type="EMBL" id="GAA1740235.1"/>
    </source>
</evidence>
<organism evidence="3 4">
    <name type="scientific">Luedemannella helvata</name>
    <dbReference type="NCBI Taxonomy" id="349315"/>
    <lineage>
        <taxon>Bacteria</taxon>
        <taxon>Bacillati</taxon>
        <taxon>Actinomycetota</taxon>
        <taxon>Actinomycetes</taxon>
        <taxon>Micromonosporales</taxon>
        <taxon>Micromonosporaceae</taxon>
        <taxon>Luedemannella</taxon>
    </lineage>
</organism>
<comment type="caution">
    <text evidence="3">The sequence shown here is derived from an EMBL/GenBank/DDBJ whole genome shotgun (WGS) entry which is preliminary data.</text>
</comment>